<protein>
    <submittedName>
        <fullName evidence="9">Serine/threonine-protein kinase PrkC</fullName>
        <ecNumber evidence="9">2.7.11.1</ecNumber>
    </submittedName>
</protein>
<dbReference type="Proteomes" id="UP000319143">
    <property type="component" value="Unassembled WGS sequence"/>
</dbReference>
<dbReference type="PROSITE" id="PS50005">
    <property type="entry name" value="TPR"/>
    <property type="match status" value="1"/>
</dbReference>
<evidence type="ECO:0000256" key="6">
    <source>
        <dbReference type="PROSITE-ProRule" id="PRU10141"/>
    </source>
</evidence>
<dbReference type="Gene3D" id="3.30.200.20">
    <property type="entry name" value="Phosphorylase Kinase, domain 1"/>
    <property type="match status" value="1"/>
</dbReference>
<keyword evidence="4 6" id="KW-0067">ATP-binding</keyword>
<dbReference type="GO" id="GO:0005524">
    <property type="term" value="F:ATP binding"/>
    <property type="evidence" value="ECO:0007669"/>
    <property type="project" value="UniProtKB-UniRule"/>
</dbReference>
<dbReference type="InterPro" id="IPR008271">
    <property type="entry name" value="Ser/Thr_kinase_AS"/>
</dbReference>
<dbReference type="RefSeq" id="WP_146531539.1">
    <property type="nucleotide sequence ID" value="NZ_SJPV01000029.1"/>
</dbReference>
<keyword evidence="5" id="KW-0802">TPR repeat</keyword>
<feature type="domain" description="Protein kinase" evidence="8">
    <location>
        <begin position="77"/>
        <end position="374"/>
    </location>
</feature>
<dbReference type="PROSITE" id="PS00107">
    <property type="entry name" value="PROTEIN_KINASE_ATP"/>
    <property type="match status" value="1"/>
</dbReference>
<dbReference type="SMART" id="SM00028">
    <property type="entry name" value="TPR"/>
    <property type="match status" value="2"/>
</dbReference>
<evidence type="ECO:0000313" key="10">
    <source>
        <dbReference type="Proteomes" id="UP000319143"/>
    </source>
</evidence>
<accession>A0A5C6CWK4</accession>
<dbReference type="InterPro" id="IPR017441">
    <property type="entry name" value="Protein_kinase_ATP_BS"/>
</dbReference>
<evidence type="ECO:0000256" key="7">
    <source>
        <dbReference type="SAM" id="Phobius"/>
    </source>
</evidence>
<evidence type="ECO:0000256" key="4">
    <source>
        <dbReference type="ARBA" id="ARBA00022840"/>
    </source>
</evidence>
<evidence type="ECO:0000256" key="3">
    <source>
        <dbReference type="ARBA" id="ARBA00022777"/>
    </source>
</evidence>
<evidence type="ECO:0000256" key="5">
    <source>
        <dbReference type="PROSITE-ProRule" id="PRU00339"/>
    </source>
</evidence>
<dbReference type="InterPro" id="IPR019734">
    <property type="entry name" value="TPR_rpt"/>
</dbReference>
<keyword evidence="7" id="KW-0812">Transmembrane</keyword>
<reference evidence="9 10" key="1">
    <citation type="submission" date="2019-02" db="EMBL/GenBank/DDBJ databases">
        <title>Deep-cultivation of Planctomycetes and their phenomic and genomic characterization uncovers novel biology.</title>
        <authorList>
            <person name="Wiegand S."/>
            <person name="Jogler M."/>
            <person name="Boedeker C."/>
            <person name="Pinto D."/>
            <person name="Vollmers J."/>
            <person name="Rivas-Marin E."/>
            <person name="Kohn T."/>
            <person name="Peeters S.H."/>
            <person name="Heuer A."/>
            <person name="Rast P."/>
            <person name="Oberbeckmann S."/>
            <person name="Bunk B."/>
            <person name="Jeske O."/>
            <person name="Meyerdierks A."/>
            <person name="Storesund J.E."/>
            <person name="Kallscheuer N."/>
            <person name="Luecker S."/>
            <person name="Lage O.M."/>
            <person name="Pohl T."/>
            <person name="Merkel B.J."/>
            <person name="Hornburger P."/>
            <person name="Mueller R.-W."/>
            <person name="Bruemmer F."/>
            <person name="Labrenz M."/>
            <person name="Spormann A.M."/>
            <person name="Op Den Camp H."/>
            <person name="Overmann J."/>
            <person name="Amann R."/>
            <person name="Jetten M.S.M."/>
            <person name="Mascher T."/>
            <person name="Medema M.H."/>
            <person name="Devos D.P."/>
            <person name="Kaster A.-K."/>
            <person name="Ovreas L."/>
            <person name="Rohde M."/>
            <person name="Galperin M.Y."/>
            <person name="Jogler C."/>
        </authorList>
    </citation>
    <scope>NUCLEOTIDE SEQUENCE [LARGE SCALE GENOMIC DNA]</scope>
    <source>
        <strain evidence="9 10">Poly41</strain>
    </source>
</reference>
<dbReference type="PROSITE" id="PS00108">
    <property type="entry name" value="PROTEIN_KINASE_ST"/>
    <property type="match status" value="1"/>
</dbReference>
<dbReference type="CDD" id="cd14014">
    <property type="entry name" value="STKc_PknB_like"/>
    <property type="match status" value="1"/>
</dbReference>
<dbReference type="InterPro" id="IPR011990">
    <property type="entry name" value="TPR-like_helical_dom_sf"/>
</dbReference>
<dbReference type="SMART" id="SM00220">
    <property type="entry name" value="S_TKc"/>
    <property type="match status" value="1"/>
</dbReference>
<dbReference type="AlphaFoldDB" id="A0A5C6CWK4"/>
<dbReference type="PANTHER" id="PTHR43289:SF6">
    <property type="entry name" value="SERINE_THREONINE-PROTEIN KINASE NEKL-3"/>
    <property type="match status" value="1"/>
</dbReference>
<keyword evidence="10" id="KW-1185">Reference proteome</keyword>
<sequence>MNESEIFNVAAGLPPERRGVYLDDVCGGDSKKRDEIESLLRADGEADSFLEKPAMQIGETEAHQPITEGPGSLIGRYRLMEQIGEGGFGLVFVAEQTEPVRRKVALKIIKPGMDTKEVIARFEAERQALALMDHPNIAKVHDAGTTESGRPYFVMELIKGQPITDYCDAKKLTVRERLALFTFVCHAVQHAHQKGIIHRDIKPNNVLVTEIDGEAMPKVIDFGVAKALSTRLTDQTIYTGFQSIMGTPLYMSPEQAKLSGVDVDTRSDIYSLGVLLYELLTGQPPFDRKRLTQAALDEVCRIIREEDRPTPRARLSTLGATAETVSADRRTDMASLGRLIRGDVELIVMKAIDKDRNRRYETANGLATDVRRYLNDEAIEARPPSNAYLLRKIFSRNKTLLGTSMVLLAALSISMAGLWIGWRKSVANADRLQKTADRLQKTSDELGDVMTGTILNFALTGETEAAMVALSTARNSEFGFDESLLLALEGMIHLYSDDPKKALEFLKKATDRDPNSFAGWAATFIVTNHLGDYGKKSDALRRIVDVKPRTAAEKLFYCQVRERSEPETVDKMLTEVLKSQPLWGAAHQLRGRARMVLVMDEFDRPGAVQRIEAALSDFEDANQLSSAELTRTQYLFALIQAAEFARDASLDDQAKKWTDQADEIALSLGPVTKTIEGDSFVAKTSLLALKNDQDALRTVWKIVLERSPTQIWGAELFAKGRMAELKEYVDKIEESGTIWPAVVEMYYLADTAATDADRLKAIKAVYESTFGCTEYATDDHWVASDVYLLLGRPDLARDEAKRTLEKPNLISETWLRRCLEYLAEPTPSAEANFIKAAGPFGDRLVSANYHIGMVALANGNRQKARDHFDKIEHYGRMDWWSTAWGYAFNERLRKDPKWPYWIPNLEAE</sequence>
<dbReference type="PANTHER" id="PTHR43289">
    <property type="entry name" value="MITOGEN-ACTIVATED PROTEIN KINASE KINASE KINASE 20-RELATED"/>
    <property type="match status" value="1"/>
</dbReference>
<evidence type="ECO:0000256" key="2">
    <source>
        <dbReference type="ARBA" id="ARBA00022741"/>
    </source>
</evidence>
<keyword evidence="2 6" id="KW-0547">Nucleotide-binding</keyword>
<keyword evidence="3 9" id="KW-0418">Kinase</keyword>
<comment type="caution">
    <text evidence="9">The sequence shown here is derived from an EMBL/GenBank/DDBJ whole genome shotgun (WGS) entry which is preliminary data.</text>
</comment>
<dbReference type="EMBL" id="SJPV01000029">
    <property type="protein sequence ID" value="TWU28788.1"/>
    <property type="molecule type" value="Genomic_DNA"/>
</dbReference>
<proteinExistence type="predicted"/>
<feature type="binding site" evidence="6">
    <location>
        <position position="107"/>
    </location>
    <ligand>
        <name>ATP</name>
        <dbReference type="ChEBI" id="CHEBI:30616"/>
    </ligand>
</feature>
<evidence type="ECO:0000256" key="1">
    <source>
        <dbReference type="ARBA" id="ARBA00022679"/>
    </source>
</evidence>
<dbReference type="InterPro" id="IPR011009">
    <property type="entry name" value="Kinase-like_dom_sf"/>
</dbReference>
<evidence type="ECO:0000313" key="9">
    <source>
        <dbReference type="EMBL" id="TWU28788.1"/>
    </source>
</evidence>
<dbReference type="EC" id="2.7.11.1" evidence="9"/>
<organism evidence="9 10">
    <name type="scientific">Novipirellula artificiosorum</name>
    <dbReference type="NCBI Taxonomy" id="2528016"/>
    <lineage>
        <taxon>Bacteria</taxon>
        <taxon>Pseudomonadati</taxon>
        <taxon>Planctomycetota</taxon>
        <taxon>Planctomycetia</taxon>
        <taxon>Pirellulales</taxon>
        <taxon>Pirellulaceae</taxon>
        <taxon>Novipirellula</taxon>
    </lineage>
</organism>
<dbReference type="OrthoDB" id="9783151at2"/>
<keyword evidence="7" id="KW-1133">Transmembrane helix</keyword>
<dbReference type="Pfam" id="PF00069">
    <property type="entry name" value="Pkinase"/>
    <property type="match status" value="1"/>
</dbReference>
<dbReference type="GO" id="GO:0004674">
    <property type="term" value="F:protein serine/threonine kinase activity"/>
    <property type="evidence" value="ECO:0007669"/>
    <property type="project" value="UniProtKB-EC"/>
</dbReference>
<feature type="transmembrane region" description="Helical" evidence="7">
    <location>
        <begin position="400"/>
        <end position="422"/>
    </location>
</feature>
<keyword evidence="1 9" id="KW-0808">Transferase</keyword>
<keyword evidence="7" id="KW-0472">Membrane</keyword>
<gene>
    <name evidence="9" type="primary">prkC_25</name>
    <name evidence="9" type="ORF">Poly41_68910</name>
</gene>
<dbReference type="PROSITE" id="PS50011">
    <property type="entry name" value="PROTEIN_KINASE_DOM"/>
    <property type="match status" value="1"/>
</dbReference>
<dbReference type="InterPro" id="IPR000719">
    <property type="entry name" value="Prot_kinase_dom"/>
</dbReference>
<feature type="repeat" description="TPR" evidence="5">
    <location>
        <begin position="483"/>
        <end position="516"/>
    </location>
</feature>
<dbReference type="SUPFAM" id="SSF48452">
    <property type="entry name" value="TPR-like"/>
    <property type="match status" value="1"/>
</dbReference>
<dbReference type="SUPFAM" id="SSF56112">
    <property type="entry name" value="Protein kinase-like (PK-like)"/>
    <property type="match status" value="1"/>
</dbReference>
<evidence type="ECO:0000259" key="8">
    <source>
        <dbReference type="PROSITE" id="PS50011"/>
    </source>
</evidence>
<dbReference type="Gene3D" id="1.25.40.10">
    <property type="entry name" value="Tetratricopeptide repeat domain"/>
    <property type="match status" value="1"/>
</dbReference>
<dbReference type="Gene3D" id="1.10.510.10">
    <property type="entry name" value="Transferase(Phosphotransferase) domain 1"/>
    <property type="match status" value="1"/>
</dbReference>
<name>A0A5C6CWK4_9BACT</name>